<dbReference type="EMBL" id="FN554889">
    <property type="protein sequence ID" value="CBG72136.1"/>
    <property type="molecule type" value="Genomic_DNA"/>
</dbReference>
<proteinExistence type="predicted"/>
<evidence type="ECO:0000313" key="3">
    <source>
        <dbReference type="EMBL" id="CBG72136.1"/>
    </source>
</evidence>
<feature type="region of interest" description="Disordered" evidence="1">
    <location>
        <begin position="1"/>
        <end position="42"/>
    </location>
</feature>
<evidence type="ECO:0000256" key="2">
    <source>
        <dbReference type="SAM" id="Phobius"/>
    </source>
</evidence>
<evidence type="ECO:0000313" key="4">
    <source>
        <dbReference type="Proteomes" id="UP000001444"/>
    </source>
</evidence>
<dbReference type="eggNOG" id="COG5635">
    <property type="taxonomic scope" value="Bacteria"/>
</dbReference>
<protein>
    <submittedName>
        <fullName evidence="3">Putative integral membrane protein</fullName>
    </submittedName>
</protein>
<keyword evidence="2" id="KW-0472">Membrane</keyword>
<name>C9YTI7_STRSW</name>
<dbReference type="AlphaFoldDB" id="C9YTI7"/>
<evidence type="ECO:0000256" key="1">
    <source>
        <dbReference type="SAM" id="MobiDB-lite"/>
    </source>
</evidence>
<feature type="compositionally biased region" description="Basic and acidic residues" evidence="1">
    <location>
        <begin position="1"/>
        <end position="10"/>
    </location>
</feature>
<reference evidence="3 4" key="1">
    <citation type="journal article" date="2010" name="Mol. Plant Microbe Interact.">
        <title>Streptomyces scabies 87-22 contains a coronafacic acid-like biosynthetic cluster that contributes to plant-microbe interactions.</title>
        <authorList>
            <person name="Bignell D.R."/>
            <person name="Seipke R.F."/>
            <person name="Huguet-Tapia J.C."/>
            <person name="Chambers A.H."/>
            <person name="Parry R.J."/>
            <person name="Loria R."/>
        </authorList>
    </citation>
    <scope>NUCLEOTIDE SEQUENCE [LARGE SCALE GENOMIC DNA]</scope>
    <source>
        <strain evidence="3 4">87.22</strain>
    </source>
</reference>
<keyword evidence="4" id="KW-1185">Reference proteome</keyword>
<dbReference type="Proteomes" id="UP000001444">
    <property type="component" value="Chromosome"/>
</dbReference>
<feature type="transmembrane region" description="Helical" evidence="2">
    <location>
        <begin position="174"/>
        <end position="195"/>
    </location>
</feature>
<feature type="transmembrane region" description="Helical" evidence="2">
    <location>
        <begin position="106"/>
        <end position="126"/>
    </location>
</feature>
<feature type="transmembrane region" description="Helical" evidence="2">
    <location>
        <begin position="138"/>
        <end position="154"/>
    </location>
</feature>
<keyword evidence="2" id="KW-0812">Transmembrane</keyword>
<dbReference type="KEGG" id="scb:SCAB_50931"/>
<organism evidence="3 4">
    <name type="scientific">Streptomyces scabiei (strain 87.22)</name>
    <dbReference type="NCBI Taxonomy" id="680198"/>
    <lineage>
        <taxon>Bacteria</taxon>
        <taxon>Bacillati</taxon>
        <taxon>Actinomycetota</taxon>
        <taxon>Actinomycetes</taxon>
        <taxon>Kitasatosporales</taxon>
        <taxon>Streptomycetaceae</taxon>
        <taxon>Streptomyces</taxon>
    </lineage>
</organism>
<sequence length="226" mass="24755">MGRKPDDSARRPLPPTGLDEAAPSRHRNPRHREAAQGGEQQRMNPYQSVEFHAPCGHLISAPADRVGQDVRCPHCHQVARVPAAEVPYASAVPLPAGAAEPAALTALYVTALIGGLLGAGLVYFVMFDEFSETELVSITPLWFFPIVFGLYGFASQRLLRRIATGRARDLKEAAGMSIDVAGYWAALVLFPFLVLKWRSSLLVSLAAALFWAVLLWLFFMLLFPSL</sequence>
<gene>
    <name evidence="3" type="ordered locus">SCAB_50931</name>
</gene>
<keyword evidence="2" id="KW-1133">Transmembrane helix</keyword>
<feature type="transmembrane region" description="Helical" evidence="2">
    <location>
        <begin position="201"/>
        <end position="223"/>
    </location>
</feature>
<dbReference type="HOGENOM" id="CLU_1224210_0_0_11"/>
<accession>C9YTI7</accession>